<name>A0A6J6EA38_9ZZZZ</name>
<evidence type="ECO:0000313" key="2">
    <source>
        <dbReference type="EMBL" id="CAB4572656.1"/>
    </source>
</evidence>
<evidence type="ECO:0000256" key="1">
    <source>
        <dbReference type="SAM" id="Phobius"/>
    </source>
</evidence>
<keyword evidence="1" id="KW-0472">Membrane</keyword>
<dbReference type="EMBL" id="CAEZSR010000104">
    <property type="protein sequence ID" value="CAB4572656.1"/>
    <property type="molecule type" value="Genomic_DNA"/>
</dbReference>
<feature type="transmembrane region" description="Helical" evidence="1">
    <location>
        <begin position="152"/>
        <end position="173"/>
    </location>
</feature>
<dbReference type="AlphaFoldDB" id="A0A6J6EA38"/>
<proteinExistence type="predicted"/>
<keyword evidence="1" id="KW-1133">Transmembrane helix</keyword>
<sequence>MKREEAERRIKALLDFHAAVGEVLQETLTGKSIEGFGVSLGAPKPGRATEWTAAKAKADMLSMPAARAFDAAGVALDFKRAGTWHREPVNPALVWHQILEQDTWFPPSMLDQMTNRAIGRLQDLRDDPPAHARRGVFIPFPTFRSLSKAGKWAATIVTGLIVTVLGAGIAHWLGWV</sequence>
<reference evidence="2" key="1">
    <citation type="submission" date="2020-05" db="EMBL/GenBank/DDBJ databases">
        <authorList>
            <person name="Chiriac C."/>
            <person name="Salcher M."/>
            <person name="Ghai R."/>
            <person name="Kavagutti S V."/>
        </authorList>
    </citation>
    <scope>NUCLEOTIDE SEQUENCE</scope>
</reference>
<protein>
    <submittedName>
        <fullName evidence="2">Unannotated protein</fullName>
    </submittedName>
</protein>
<organism evidence="2">
    <name type="scientific">freshwater metagenome</name>
    <dbReference type="NCBI Taxonomy" id="449393"/>
    <lineage>
        <taxon>unclassified sequences</taxon>
        <taxon>metagenomes</taxon>
        <taxon>ecological metagenomes</taxon>
    </lineage>
</organism>
<accession>A0A6J6EA38</accession>
<gene>
    <name evidence="2" type="ORF">UFOPK1493_02503</name>
</gene>
<keyword evidence="1" id="KW-0812">Transmembrane</keyword>